<organism evidence="9 10">
    <name type="scientific">Rotaria sordida</name>
    <dbReference type="NCBI Taxonomy" id="392033"/>
    <lineage>
        <taxon>Eukaryota</taxon>
        <taxon>Metazoa</taxon>
        <taxon>Spiralia</taxon>
        <taxon>Gnathifera</taxon>
        <taxon>Rotifera</taxon>
        <taxon>Eurotatoria</taxon>
        <taxon>Bdelloidea</taxon>
        <taxon>Philodinida</taxon>
        <taxon>Philodinidae</taxon>
        <taxon>Rotaria</taxon>
    </lineage>
</organism>
<evidence type="ECO:0000256" key="1">
    <source>
        <dbReference type="ARBA" id="ARBA00004123"/>
    </source>
</evidence>
<dbReference type="InterPro" id="IPR050937">
    <property type="entry name" value="TEC1_TEAD_TF"/>
</dbReference>
<accession>A0A819CNY0</accession>
<evidence type="ECO:0000313" key="9">
    <source>
        <dbReference type="EMBL" id="CAF3815641.1"/>
    </source>
</evidence>
<evidence type="ECO:0000256" key="4">
    <source>
        <dbReference type="ARBA" id="ARBA00023125"/>
    </source>
</evidence>
<feature type="compositionally biased region" description="Low complexity" evidence="7">
    <location>
        <begin position="12"/>
        <end position="29"/>
    </location>
</feature>
<dbReference type="GO" id="GO:0000981">
    <property type="term" value="F:DNA-binding transcription factor activity, RNA polymerase II-specific"/>
    <property type="evidence" value="ECO:0007669"/>
    <property type="project" value="TreeGrafter"/>
</dbReference>
<dbReference type="Proteomes" id="UP000663823">
    <property type="component" value="Unassembled WGS sequence"/>
</dbReference>
<gene>
    <name evidence="9" type="ORF">OTI717_LOCUS19092</name>
</gene>
<dbReference type="Gene3D" id="2.70.50.80">
    <property type="match status" value="1"/>
</dbReference>
<feature type="region of interest" description="Disordered" evidence="7">
    <location>
        <begin position="1"/>
        <end position="29"/>
    </location>
</feature>
<evidence type="ECO:0000256" key="2">
    <source>
        <dbReference type="ARBA" id="ARBA00022473"/>
    </source>
</evidence>
<evidence type="ECO:0000259" key="8">
    <source>
        <dbReference type="Pfam" id="PF17725"/>
    </source>
</evidence>
<dbReference type="InterPro" id="IPR041086">
    <property type="entry name" value="YBD"/>
</dbReference>
<keyword evidence="5" id="KW-0804">Transcription</keyword>
<dbReference type="FunFam" id="2.70.50.80:FF:000005">
    <property type="entry name" value="Transcription enhancer factor-like protein egl-44"/>
    <property type="match status" value="1"/>
</dbReference>
<feature type="non-terminal residue" evidence="9">
    <location>
        <position position="1"/>
    </location>
</feature>
<protein>
    <recommendedName>
        <fullName evidence="8">YAP binding domain-containing protein</fullName>
    </recommendedName>
</protein>
<evidence type="ECO:0000256" key="5">
    <source>
        <dbReference type="ARBA" id="ARBA00023163"/>
    </source>
</evidence>
<evidence type="ECO:0000313" key="10">
    <source>
        <dbReference type="Proteomes" id="UP000663823"/>
    </source>
</evidence>
<proteinExistence type="predicted"/>
<name>A0A819CNY0_9BILA</name>
<evidence type="ECO:0000256" key="7">
    <source>
        <dbReference type="SAM" id="MobiDB-lite"/>
    </source>
</evidence>
<evidence type="ECO:0000256" key="6">
    <source>
        <dbReference type="ARBA" id="ARBA00023242"/>
    </source>
</evidence>
<keyword evidence="2" id="KW-0217">Developmental protein</keyword>
<keyword evidence="3" id="KW-0805">Transcription regulation</keyword>
<dbReference type="GO" id="GO:0000978">
    <property type="term" value="F:RNA polymerase II cis-regulatory region sequence-specific DNA binding"/>
    <property type="evidence" value="ECO:0007669"/>
    <property type="project" value="TreeGrafter"/>
</dbReference>
<dbReference type="GO" id="GO:0005667">
    <property type="term" value="C:transcription regulator complex"/>
    <property type="evidence" value="ECO:0007669"/>
    <property type="project" value="TreeGrafter"/>
</dbReference>
<keyword evidence="6" id="KW-0539">Nucleus</keyword>
<sequence>SPAVHTHAAGRSRCSSNTSSSSPLSSGSTVSQGLMITNSSITPLAIIGDESFRLYELSAFVEINRTIATTHPSLIYPTSEAYSAHQHDLIRLHANDIQMKNIQTFETISIDQIFDKFPHYDGLKDLYERNPYGSFFLIKFWADVPISSSITNSINIRDESFFTSFTYTSCSNRPIHISTRLCSFGKQVLEKVETSEHPQRDQFDQYIYRFDRSPLCDYMVQFIQKLRSLPNTCMMNSVLENFTVLQVIKCLDNPEQLLLCLAFVFEIAMFDAGGPQYQVYKLVAN</sequence>
<comment type="caution">
    <text evidence="9">The sequence shown here is derived from an EMBL/GenBank/DDBJ whole genome shotgun (WGS) entry which is preliminary data.</text>
</comment>
<comment type="subcellular location">
    <subcellularLocation>
        <location evidence="1">Nucleus</location>
    </subcellularLocation>
</comment>
<reference evidence="9" key="1">
    <citation type="submission" date="2021-02" db="EMBL/GenBank/DDBJ databases">
        <authorList>
            <person name="Nowell W R."/>
        </authorList>
    </citation>
    <scope>NUCLEOTIDE SEQUENCE</scope>
</reference>
<dbReference type="GO" id="GO:0048568">
    <property type="term" value="P:embryonic organ development"/>
    <property type="evidence" value="ECO:0007669"/>
    <property type="project" value="TreeGrafter"/>
</dbReference>
<keyword evidence="4" id="KW-0238">DNA-binding</keyword>
<dbReference type="GO" id="GO:0005634">
    <property type="term" value="C:nucleus"/>
    <property type="evidence" value="ECO:0007669"/>
    <property type="project" value="UniProtKB-SubCell"/>
</dbReference>
<dbReference type="EMBL" id="CAJOAX010002731">
    <property type="protein sequence ID" value="CAF3815641.1"/>
    <property type="molecule type" value="Genomic_DNA"/>
</dbReference>
<dbReference type="PANTHER" id="PTHR11834:SF0">
    <property type="entry name" value="PROTEIN SCALLOPED"/>
    <property type="match status" value="1"/>
</dbReference>
<feature type="domain" description="YAP binding" evidence="8">
    <location>
        <begin position="84"/>
        <end position="282"/>
    </location>
</feature>
<dbReference type="AlphaFoldDB" id="A0A819CNY0"/>
<dbReference type="PANTHER" id="PTHR11834">
    <property type="entry name" value="TRANSCRIPTIONAL ENHANCER FACTOR TEF RELATED"/>
    <property type="match status" value="1"/>
</dbReference>
<evidence type="ECO:0000256" key="3">
    <source>
        <dbReference type="ARBA" id="ARBA00023015"/>
    </source>
</evidence>
<dbReference type="Pfam" id="PF17725">
    <property type="entry name" value="YBD"/>
    <property type="match status" value="1"/>
</dbReference>